<evidence type="ECO:0008006" key="3">
    <source>
        <dbReference type="Google" id="ProtNLM"/>
    </source>
</evidence>
<dbReference type="InterPro" id="IPR029068">
    <property type="entry name" value="Glyas_Bleomycin-R_OHBP_Dase"/>
</dbReference>
<reference evidence="1 2" key="1">
    <citation type="submission" date="2022-07" db="EMBL/GenBank/DDBJ databases">
        <authorList>
            <person name="Xamxidin M."/>
            <person name="Wu M."/>
        </authorList>
    </citation>
    <scope>NUCLEOTIDE SEQUENCE [LARGE SCALE GENOMIC DNA]</scope>
    <source>
        <strain evidence="1 2">NBRC 111650</strain>
    </source>
</reference>
<accession>A0ABT1WGM6</accession>
<sequence>MLGYVTLGTDDLEKTSAFFDQLFQPLGAKRLLEVPGACFGASTWANLSLA</sequence>
<evidence type="ECO:0000313" key="2">
    <source>
        <dbReference type="Proteomes" id="UP001204142"/>
    </source>
</evidence>
<proteinExistence type="predicted"/>
<dbReference type="Proteomes" id="UP001204142">
    <property type="component" value="Unassembled WGS sequence"/>
</dbReference>
<dbReference type="EMBL" id="JANIGO010000002">
    <property type="protein sequence ID" value="MCQ8896181.1"/>
    <property type="molecule type" value="Genomic_DNA"/>
</dbReference>
<evidence type="ECO:0000313" key="1">
    <source>
        <dbReference type="EMBL" id="MCQ8896181.1"/>
    </source>
</evidence>
<gene>
    <name evidence="1" type="ORF">NQT62_06980</name>
</gene>
<comment type="caution">
    <text evidence="1">The sequence shown here is derived from an EMBL/GenBank/DDBJ whole genome shotgun (WGS) entry which is preliminary data.</text>
</comment>
<keyword evidence="2" id="KW-1185">Reference proteome</keyword>
<protein>
    <recommendedName>
        <fullName evidence="3">VOC family protein</fullName>
    </recommendedName>
</protein>
<dbReference type="Gene3D" id="3.10.180.10">
    <property type="entry name" value="2,3-Dihydroxybiphenyl 1,2-Dioxygenase, domain 1"/>
    <property type="match status" value="1"/>
</dbReference>
<organism evidence="1 2">
    <name type="scientific">Limnobacter humi</name>
    <dbReference type="NCBI Taxonomy" id="1778671"/>
    <lineage>
        <taxon>Bacteria</taxon>
        <taxon>Pseudomonadati</taxon>
        <taxon>Pseudomonadota</taxon>
        <taxon>Betaproteobacteria</taxon>
        <taxon>Burkholderiales</taxon>
        <taxon>Burkholderiaceae</taxon>
        <taxon>Limnobacter</taxon>
    </lineage>
</organism>
<name>A0ABT1WGM6_9BURK</name>